<comment type="caution">
    <text evidence="9">The sequence shown here is derived from an EMBL/GenBank/DDBJ whole genome shotgun (WGS) entry which is preliminary data.</text>
</comment>
<dbReference type="SUPFAM" id="SSF52540">
    <property type="entry name" value="P-loop containing nucleoside triphosphate hydrolases"/>
    <property type="match status" value="1"/>
</dbReference>
<feature type="compositionally biased region" description="Basic and acidic residues" evidence="7">
    <location>
        <begin position="576"/>
        <end position="593"/>
    </location>
</feature>
<dbReference type="InterPro" id="IPR038105">
    <property type="entry name" value="Kif23_Arf-bd_sf"/>
</dbReference>
<evidence type="ECO:0000259" key="8">
    <source>
        <dbReference type="PROSITE" id="PS50067"/>
    </source>
</evidence>
<dbReference type="InterPro" id="IPR032384">
    <property type="entry name" value="Kif23_Arf-bd"/>
</dbReference>
<dbReference type="InterPro" id="IPR027640">
    <property type="entry name" value="Kinesin-like_fam"/>
</dbReference>
<dbReference type="GO" id="GO:0003774">
    <property type="term" value="F:cytoskeletal motor activity"/>
    <property type="evidence" value="ECO:0007669"/>
    <property type="project" value="UniProtKB-UniRule"/>
</dbReference>
<name>A0ABD6EEH0_9BILA</name>
<keyword evidence="6" id="KW-0493">Microtubule</keyword>
<comment type="subcellular location">
    <subcellularLocation>
        <location evidence="1">Cytoplasm</location>
        <location evidence="1">Cytoskeleton</location>
    </subcellularLocation>
</comment>
<dbReference type="Proteomes" id="UP001608902">
    <property type="component" value="Unassembled WGS sequence"/>
</dbReference>
<dbReference type="EMBL" id="JBGFUD010000703">
    <property type="protein sequence ID" value="MFH4975077.1"/>
    <property type="molecule type" value="Genomic_DNA"/>
</dbReference>
<evidence type="ECO:0000313" key="9">
    <source>
        <dbReference type="EMBL" id="MFH4975077.1"/>
    </source>
</evidence>
<comment type="similarity">
    <text evidence="5 6">Belongs to the TRAFAC class myosin-kinesin ATPase superfamily. Kinesin family.</text>
</comment>
<evidence type="ECO:0000256" key="3">
    <source>
        <dbReference type="ARBA" id="ARBA00022840"/>
    </source>
</evidence>
<evidence type="ECO:0000256" key="4">
    <source>
        <dbReference type="ARBA" id="ARBA00023212"/>
    </source>
</evidence>
<evidence type="ECO:0000256" key="2">
    <source>
        <dbReference type="ARBA" id="ARBA00022741"/>
    </source>
</evidence>
<dbReference type="Pfam" id="PF16540">
    <property type="entry name" value="MKLP1_Arf_bdg"/>
    <property type="match status" value="1"/>
</dbReference>
<dbReference type="PANTHER" id="PTHR24115:SF600">
    <property type="entry name" value="KINESIN-LIKE PROTEIN KIF23"/>
    <property type="match status" value="1"/>
</dbReference>
<feature type="region of interest" description="Disordered" evidence="7">
    <location>
        <begin position="569"/>
        <end position="595"/>
    </location>
</feature>
<dbReference type="AlphaFoldDB" id="A0ABD6EEH0"/>
<organism evidence="9 10">
    <name type="scientific">Gnathostoma spinigerum</name>
    <dbReference type="NCBI Taxonomy" id="75299"/>
    <lineage>
        <taxon>Eukaryota</taxon>
        <taxon>Metazoa</taxon>
        <taxon>Ecdysozoa</taxon>
        <taxon>Nematoda</taxon>
        <taxon>Chromadorea</taxon>
        <taxon>Rhabditida</taxon>
        <taxon>Spirurina</taxon>
        <taxon>Gnathostomatomorpha</taxon>
        <taxon>Gnathostomatoidea</taxon>
        <taxon>Gnathostomatidae</taxon>
        <taxon>Gnathostoma</taxon>
    </lineage>
</organism>
<evidence type="ECO:0000313" key="10">
    <source>
        <dbReference type="Proteomes" id="UP001608902"/>
    </source>
</evidence>
<keyword evidence="4" id="KW-0963">Cytoplasm</keyword>
<dbReference type="InterPro" id="IPR036961">
    <property type="entry name" value="Kinesin_motor_dom_sf"/>
</dbReference>
<proteinExistence type="inferred from homology"/>
<keyword evidence="10" id="KW-1185">Reference proteome</keyword>
<evidence type="ECO:0000256" key="1">
    <source>
        <dbReference type="ARBA" id="ARBA00004245"/>
    </source>
</evidence>
<evidence type="ECO:0000256" key="7">
    <source>
        <dbReference type="SAM" id="MobiDB-lite"/>
    </source>
</evidence>
<evidence type="ECO:0000256" key="6">
    <source>
        <dbReference type="RuleBase" id="RU000394"/>
    </source>
</evidence>
<dbReference type="Pfam" id="PF00225">
    <property type="entry name" value="Kinesin"/>
    <property type="match status" value="1"/>
</dbReference>
<dbReference type="InterPro" id="IPR019821">
    <property type="entry name" value="Kinesin_motor_CS"/>
</dbReference>
<feature type="binding site" evidence="5">
    <location>
        <begin position="110"/>
        <end position="117"/>
    </location>
    <ligand>
        <name>ATP</name>
        <dbReference type="ChEBI" id="CHEBI:30616"/>
    </ligand>
</feature>
<reference evidence="9 10" key="1">
    <citation type="submission" date="2024-08" db="EMBL/GenBank/DDBJ databases">
        <title>Gnathostoma spinigerum genome.</title>
        <authorList>
            <person name="Gonzalez-Bertolin B."/>
            <person name="Monzon S."/>
            <person name="Zaballos A."/>
            <person name="Jimenez P."/>
            <person name="Dekumyoy P."/>
            <person name="Varona S."/>
            <person name="Cuesta I."/>
            <person name="Sumanam S."/>
            <person name="Adisakwattana P."/>
            <person name="Gasser R.B."/>
            <person name="Hernandez-Gonzalez A."/>
            <person name="Young N.D."/>
            <person name="Perteguer M.J."/>
        </authorList>
    </citation>
    <scope>NUCLEOTIDE SEQUENCE [LARGE SCALE GENOMIC DNA]</scope>
    <source>
        <strain evidence="9">AL3</strain>
        <tissue evidence="9">Liver</tissue>
    </source>
</reference>
<dbReference type="InterPro" id="IPR027417">
    <property type="entry name" value="P-loop_NTPase"/>
</dbReference>
<dbReference type="Gene3D" id="2.60.40.4330">
    <property type="entry name" value="Kinesin-like protein Kif23, Arf6-interacting domain"/>
    <property type="match status" value="1"/>
</dbReference>
<gene>
    <name evidence="9" type="ORF">AB6A40_001786</name>
</gene>
<dbReference type="InterPro" id="IPR001752">
    <property type="entry name" value="Kinesin_motor_dom"/>
</dbReference>
<dbReference type="SMART" id="SM00129">
    <property type="entry name" value="KISc"/>
    <property type="match status" value="1"/>
</dbReference>
<keyword evidence="4" id="KW-0206">Cytoskeleton</keyword>
<keyword evidence="2 5" id="KW-0547">Nucleotide-binding</keyword>
<evidence type="ECO:0000256" key="5">
    <source>
        <dbReference type="PROSITE-ProRule" id="PRU00283"/>
    </source>
</evidence>
<keyword evidence="3 5" id="KW-0067">ATP-binding</keyword>
<dbReference type="GO" id="GO:0005874">
    <property type="term" value="C:microtubule"/>
    <property type="evidence" value="ECO:0007669"/>
    <property type="project" value="UniProtKB-KW"/>
</dbReference>
<sequence>MATRKRAGTPSRRGGKRVVEDKDAVEVVCRLCPLEKGDEGCAFAMDEEHVKLIPPSVAVQRNGQSCQQSIFKFTYVFDEGDSQRMVFERTSVDLIQNLLRGKNSLLFTYGVTGSGKTYTMTGSTAEHNTGILPRTLDTVFNSIPNRADKCVFSPDGRNGFDVRSELEAAIARRRLPPEGESIEMANRYVEPKRVSGASDDMVYAVFVSYIEVYNDVCYDLLDDSVYGREGGRFVGRDLRLGMNNVVYVDGVTEVEVESSDEALEQFFRGQERRRVADTLLNKQSSRSHSVFNIRLVMAPCLPDSLYPVPDSSSVTVSQLSLVDLAGSERTKRTGNEGCRLVETGKINQSLLVLRQCIEKLRENQKNTSAPLPVPYRESKITHLFKNYFEGTGKVRMIICINPRSSDYAENLQVLQFAEVAQTVEVAQGSEISMPVSDGLPISRKDFIKWRNEIETLIKKPISPYPSVAPPSFEAKRPEELGILLANLRSYYQSEFQRRNEITEEYRAKANDTNLLYRMLCLADLQSSRIVEIEHERDEAERSLGTLTAKLKQSMREVQSLKRRIRRYEAAENASVSKDEEYQRRERDYQEQLRRKQKALHQVREILQDTPSNVFAKSSENISKASQTVTSDEASVQPAYKSVLKNTTTSSSASSAFYGQAGRADNYRTRQPTIAPKPGFYNARYHRRSKSATGRIIDHQPRNRIPEGTVLQACFPRNKISTTQVEASDLQKSAEYMLTHQEVDNAGNLSMHLVKGECIPTAGGGTAVRFNDVECLSHETP</sequence>
<dbReference type="PROSITE" id="PS50067">
    <property type="entry name" value="KINESIN_MOTOR_2"/>
    <property type="match status" value="1"/>
</dbReference>
<protein>
    <recommendedName>
        <fullName evidence="6">Kinesin-like protein</fullName>
    </recommendedName>
</protein>
<dbReference type="Gene3D" id="3.40.850.10">
    <property type="entry name" value="Kinesin motor domain"/>
    <property type="match status" value="1"/>
</dbReference>
<dbReference type="PRINTS" id="PR00380">
    <property type="entry name" value="KINESINHEAVY"/>
</dbReference>
<dbReference type="PANTHER" id="PTHR24115">
    <property type="entry name" value="KINESIN-RELATED"/>
    <property type="match status" value="1"/>
</dbReference>
<feature type="domain" description="Kinesin motor" evidence="8">
    <location>
        <begin position="24"/>
        <end position="423"/>
    </location>
</feature>
<keyword evidence="5 6" id="KW-0505">Motor protein</keyword>
<accession>A0ABD6EEH0</accession>
<dbReference type="PROSITE" id="PS00411">
    <property type="entry name" value="KINESIN_MOTOR_1"/>
    <property type="match status" value="1"/>
</dbReference>
<dbReference type="GO" id="GO:0005524">
    <property type="term" value="F:ATP binding"/>
    <property type="evidence" value="ECO:0007669"/>
    <property type="project" value="UniProtKB-UniRule"/>
</dbReference>